<dbReference type="EMBL" id="CP002736">
    <property type="protein sequence ID" value="AEF92920.1"/>
    <property type="molecule type" value="Genomic_DNA"/>
</dbReference>
<dbReference type="Proteomes" id="UP000009226">
    <property type="component" value="Chromosome"/>
</dbReference>
<dbReference type="KEGG" id="dca:Desca_0015"/>
<sequence>MVNRFSPVAKVKNVYWIGHSLFFIIILVVIIISDPKQFSPGKIDGSLLMGFASIWAVGYIFFFYR</sequence>
<gene>
    <name evidence="2" type="ordered locus">Desca_0015</name>
</gene>
<evidence type="ECO:0000313" key="3">
    <source>
        <dbReference type="Proteomes" id="UP000009226"/>
    </source>
</evidence>
<keyword evidence="3" id="KW-1185">Reference proteome</keyword>
<evidence type="ECO:0000256" key="1">
    <source>
        <dbReference type="SAM" id="Phobius"/>
    </source>
</evidence>
<dbReference type="STRING" id="868595.Desca_0015"/>
<proteinExistence type="predicted"/>
<organism evidence="2 3">
    <name type="scientific">Desulfotomaculum nigrificans (strain DSM 14880 / VKM B-2319 / CO-1-SRB)</name>
    <name type="common">Desulfotomaculum carboxydivorans</name>
    <dbReference type="NCBI Taxonomy" id="868595"/>
    <lineage>
        <taxon>Bacteria</taxon>
        <taxon>Bacillati</taxon>
        <taxon>Bacillota</taxon>
        <taxon>Clostridia</taxon>
        <taxon>Eubacteriales</taxon>
        <taxon>Desulfotomaculaceae</taxon>
        <taxon>Desulfotomaculum</taxon>
    </lineage>
</organism>
<evidence type="ECO:0000313" key="2">
    <source>
        <dbReference type="EMBL" id="AEF92920.1"/>
    </source>
</evidence>
<name>F6B3V5_DESCC</name>
<dbReference type="HOGENOM" id="CLU_2842580_0_0_9"/>
<accession>F6B3V5</accession>
<keyword evidence="1" id="KW-0472">Membrane</keyword>
<dbReference type="AlphaFoldDB" id="F6B3V5"/>
<reference evidence="2" key="1">
    <citation type="submission" date="2011-05" db="EMBL/GenBank/DDBJ databases">
        <title>Complete sequence of Desulfotomaculum carboxydivorans CO-1-SRB.</title>
        <authorList>
            <consortium name="US DOE Joint Genome Institute"/>
            <person name="Lucas S."/>
            <person name="Han J."/>
            <person name="Lapidus A."/>
            <person name="Cheng J.-F."/>
            <person name="Goodwin L."/>
            <person name="Pitluck S."/>
            <person name="Peters L."/>
            <person name="Mikhailova N."/>
            <person name="Lu M."/>
            <person name="Han C."/>
            <person name="Tapia R."/>
            <person name="Land M."/>
            <person name="Hauser L."/>
            <person name="Kyrpides N."/>
            <person name="Ivanova N."/>
            <person name="Pagani I."/>
            <person name="Stams A."/>
            <person name="Plugge C."/>
            <person name="Muyzer G."/>
            <person name="Kuever J."/>
            <person name="Parshina S."/>
            <person name="Ivanova A."/>
            <person name="Nazina T."/>
            <person name="Woyke T."/>
        </authorList>
    </citation>
    <scope>NUCLEOTIDE SEQUENCE [LARGE SCALE GENOMIC DNA]</scope>
    <source>
        <strain evidence="2">CO-1-SRB</strain>
    </source>
</reference>
<keyword evidence="1" id="KW-1133">Transmembrane helix</keyword>
<dbReference type="RefSeq" id="WP_013809375.1">
    <property type="nucleotide sequence ID" value="NC_015565.1"/>
</dbReference>
<keyword evidence="1" id="KW-0812">Transmembrane</keyword>
<feature type="transmembrane region" description="Helical" evidence="1">
    <location>
        <begin position="45"/>
        <end position="64"/>
    </location>
</feature>
<feature type="transmembrane region" description="Helical" evidence="1">
    <location>
        <begin position="14"/>
        <end position="33"/>
    </location>
</feature>
<protein>
    <submittedName>
        <fullName evidence="2">Uncharacterized protein</fullName>
    </submittedName>
</protein>